<keyword evidence="1" id="KW-0472">Membrane</keyword>
<sequence length="217" mass="24300">MCLIHGLAACSVAVVVVFVFVVVKTPDENYSFTSCWRNKPRRFVHITVPSTRAMPSPVQPCALPYRCIRSAPCRRTALRFRFRRGVSQVIAARILLTAVVSFSESMSVVKYAASLLLCSCGQMLLMTKLLILKSWLPSNLGALQQRFSFLRTPNHPSLSIPSDWTGKAWLYVAMVCGGRVVEGVPMVCGRRERKCEWAAIDFRAAGRRIQKPTSRYA</sequence>
<organism evidence="2 3">
    <name type="scientific">Phyllosticta citrichinensis</name>
    <dbReference type="NCBI Taxonomy" id="1130410"/>
    <lineage>
        <taxon>Eukaryota</taxon>
        <taxon>Fungi</taxon>
        <taxon>Dikarya</taxon>
        <taxon>Ascomycota</taxon>
        <taxon>Pezizomycotina</taxon>
        <taxon>Dothideomycetes</taxon>
        <taxon>Dothideomycetes incertae sedis</taxon>
        <taxon>Botryosphaeriales</taxon>
        <taxon>Phyllostictaceae</taxon>
        <taxon>Phyllosticta</taxon>
    </lineage>
</organism>
<dbReference type="EMBL" id="JBBWUH010000002">
    <property type="protein sequence ID" value="KAK8175746.1"/>
    <property type="molecule type" value="Genomic_DNA"/>
</dbReference>
<protein>
    <recommendedName>
        <fullName evidence="4">Secreted protein</fullName>
    </recommendedName>
</protein>
<dbReference type="Proteomes" id="UP001456524">
    <property type="component" value="Unassembled WGS sequence"/>
</dbReference>
<comment type="caution">
    <text evidence="2">The sequence shown here is derived from an EMBL/GenBank/DDBJ whole genome shotgun (WGS) entry which is preliminary data.</text>
</comment>
<gene>
    <name evidence="2" type="ORF">IWX90DRAFT_120043</name>
</gene>
<evidence type="ECO:0000313" key="2">
    <source>
        <dbReference type="EMBL" id="KAK8175746.1"/>
    </source>
</evidence>
<keyword evidence="3" id="KW-1185">Reference proteome</keyword>
<keyword evidence="1" id="KW-0812">Transmembrane</keyword>
<feature type="transmembrane region" description="Helical" evidence="1">
    <location>
        <begin position="6"/>
        <end position="23"/>
    </location>
</feature>
<evidence type="ECO:0000313" key="3">
    <source>
        <dbReference type="Proteomes" id="UP001456524"/>
    </source>
</evidence>
<proteinExistence type="predicted"/>
<evidence type="ECO:0000256" key="1">
    <source>
        <dbReference type="SAM" id="Phobius"/>
    </source>
</evidence>
<accession>A0ABR1Y3K1</accession>
<keyword evidence="1" id="KW-1133">Transmembrane helix</keyword>
<evidence type="ECO:0008006" key="4">
    <source>
        <dbReference type="Google" id="ProtNLM"/>
    </source>
</evidence>
<reference evidence="2 3" key="1">
    <citation type="journal article" date="2022" name="G3 (Bethesda)">
        <title>Enemy or ally: a genomic approach to elucidate the lifestyle of Phyllosticta citrichinaensis.</title>
        <authorList>
            <person name="Buijs V.A."/>
            <person name="Groenewald J.Z."/>
            <person name="Haridas S."/>
            <person name="LaButti K.M."/>
            <person name="Lipzen A."/>
            <person name="Martin F.M."/>
            <person name="Barry K."/>
            <person name="Grigoriev I.V."/>
            <person name="Crous P.W."/>
            <person name="Seidl M.F."/>
        </authorList>
    </citation>
    <scope>NUCLEOTIDE SEQUENCE [LARGE SCALE GENOMIC DNA]</scope>
    <source>
        <strain evidence="2 3">CBS 129764</strain>
    </source>
</reference>
<name>A0ABR1Y3K1_9PEZI</name>